<proteinExistence type="predicted"/>
<dbReference type="OrthoDB" id="3065555at2759"/>
<evidence type="ECO:0000256" key="1">
    <source>
        <dbReference type="SAM" id="MobiDB-lite"/>
    </source>
</evidence>
<evidence type="ECO:0000313" key="3">
    <source>
        <dbReference type="EMBL" id="GHJ89888.1"/>
    </source>
</evidence>
<evidence type="ECO:0000313" key="4">
    <source>
        <dbReference type="Proteomes" id="UP000620104"/>
    </source>
</evidence>
<reference evidence="3" key="1">
    <citation type="submission" date="2020-07" db="EMBL/GenBank/DDBJ databases">
        <title>Draft Genome Sequence of a Deep-Sea Yeast, Naganishia (Cryptococcus) liquefaciens strain N6.</title>
        <authorList>
            <person name="Han Y.W."/>
            <person name="Kajitani R."/>
            <person name="Morimoto H."/>
            <person name="Parhat M."/>
            <person name="Tsubouchi H."/>
            <person name="Bakenova O."/>
            <person name="Ogata M."/>
            <person name="Argunhan B."/>
            <person name="Aoki R."/>
            <person name="Kajiwara S."/>
            <person name="Itoh T."/>
            <person name="Iwasaki H."/>
        </authorList>
    </citation>
    <scope>NUCLEOTIDE SEQUENCE</scope>
    <source>
        <strain evidence="3">N6</strain>
    </source>
</reference>
<dbReference type="InterPro" id="IPR031872">
    <property type="entry name" value="NDC10_II"/>
</dbReference>
<dbReference type="AlphaFoldDB" id="A0A8H3YI03"/>
<gene>
    <name evidence="3" type="ORF">NliqN6_6290</name>
</gene>
<accession>A0A8H3YI03</accession>
<feature type="non-terminal residue" evidence="3">
    <location>
        <position position="454"/>
    </location>
</feature>
<dbReference type="EMBL" id="BLZA01000049">
    <property type="protein sequence ID" value="GHJ89888.1"/>
    <property type="molecule type" value="Genomic_DNA"/>
</dbReference>
<dbReference type="InterPro" id="IPR038279">
    <property type="entry name" value="Ndc10_dom2_sf"/>
</dbReference>
<dbReference type="InterPro" id="IPR011010">
    <property type="entry name" value="DNA_brk_join_enz"/>
</dbReference>
<dbReference type="Gene3D" id="1.10.443.20">
    <property type="entry name" value="Centromere DNA-binding protein complex CBF3 subunit, domain 2"/>
    <property type="match status" value="1"/>
</dbReference>
<name>A0A8H3YI03_9TREE</name>
<sequence>MNALCHYGLLRGEDARGIQLPDVQHLPLEHREGPTPCDIMVVLLLDGKTNQHGNTQYMGAIRNKNWDECPLGAMAMWLFYRFQLSGETFGAQHDSFPRMDEPAQWYPIWLFPGEKKDMPISADAHAKATKAVLERAGVRQLSKKVTHIFRGSGARMADLFGASETDIRRGGRWDMSSMAQHYLTTLPRETIRVLAGFPSSPGQFWLERDLDPPEELEKLIFPQAALWLEKMQHVPEQKRTIAAHGFLNLLLRLRRVLLQDCGFLQQRHPDNLLLRHDVFQTDAYKAYAAQVVHRSYVIRAPMKVQFQQVMPHLHAKMDTVSGVLETGVKDIRTILQQNLSDLREGLQPTLSSISDLQSRQTVDQRRIGASLNLLAQSLQLVTEGTFETRLRLPTETPTDGSDGDGHAQRDPVSMLRQVRSTSARPRPVMFDVDPGSACVGVGVGIGVGIGVGVH</sequence>
<keyword evidence="4" id="KW-1185">Reference proteome</keyword>
<comment type="caution">
    <text evidence="3">The sequence shown here is derived from an EMBL/GenBank/DDBJ whole genome shotgun (WGS) entry which is preliminary data.</text>
</comment>
<dbReference type="GO" id="GO:0003677">
    <property type="term" value="F:DNA binding"/>
    <property type="evidence" value="ECO:0007669"/>
    <property type="project" value="InterPro"/>
</dbReference>
<dbReference type="Proteomes" id="UP000620104">
    <property type="component" value="Unassembled WGS sequence"/>
</dbReference>
<protein>
    <recommendedName>
        <fullName evidence="2">Ndc10 domain-containing protein</fullName>
    </recommendedName>
</protein>
<dbReference type="SUPFAM" id="SSF56349">
    <property type="entry name" value="DNA breaking-rejoining enzymes"/>
    <property type="match status" value="1"/>
</dbReference>
<evidence type="ECO:0000259" key="2">
    <source>
        <dbReference type="Pfam" id="PF16787"/>
    </source>
</evidence>
<feature type="region of interest" description="Disordered" evidence="1">
    <location>
        <begin position="391"/>
        <end position="412"/>
    </location>
</feature>
<dbReference type="Pfam" id="PF16787">
    <property type="entry name" value="NDC10_II"/>
    <property type="match status" value="1"/>
</dbReference>
<organism evidence="3 4">
    <name type="scientific">Naganishia liquefaciens</name>
    <dbReference type="NCBI Taxonomy" id="104408"/>
    <lineage>
        <taxon>Eukaryota</taxon>
        <taxon>Fungi</taxon>
        <taxon>Dikarya</taxon>
        <taxon>Basidiomycota</taxon>
        <taxon>Agaricomycotina</taxon>
        <taxon>Tremellomycetes</taxon>
        <taxon>Filobasidiales</taxon>
        <taxon>Filobasidiaceae</taxon>
        <taxon>Naganishia</taxon>
    </lineage>
</organism>
<feature type="domain" description="Ndc10" evidence="2">
    <location>
        <begin position="4"/>
        <end position="284"/>
    </location>
</feature>